<dbReference type="Gene3D" id="3.40.532.10">
    <property type="entry name" value="Peptidase C12, ubiquitin carboxyl-terminal hydrolase"/>
    <property type="match status" value="1"/>
</dbReference>
<dbReference type="EC" id="3.4.19.12" evidence="7 11"/>
<evidence type="ECO:0000256" key="10">
    <source>
        <dbReference type="PROSITE-ProRule" id="PRU01393"/>
    </source>
</evidence>
<feature type="active site" description="Proton donor" evidence="8 10">
    <location>
        <position position="166"/>
    </location>
</feature>
<dbReference type="Gene3D" id="1.20.58.860">
    <property type="match status" value="1"/>
</dbReference>
<evidence type="ECO:0000259" key="12">
    <source>
        <dbReference type="PROSITE" id="PS52048"/>
    </source>
</evidence>
<feature type="active site" description="Nucleophile" evidence="8 10">
    <location>
        <position position="88"/>
    </location>
</feature>
<keyword evidence="6 7" id="KW-0788">Thiol protease</keyword>
<proteinExistence type="inferred from homology"/>
<evidence type="ECO:0000256" key="2">
    <source>
        <dbReference type="ARBA" id="ARBA00009326"/>
    </source>
</evidence>
<evidence type="ECO:0000256" key="3">
    <source>
        <dbReference type="ARBA" id="ARBA00022670"/>
    </source>
</evidence>
<keyword evidence="5 7" id="KW-0378">Hydrolase</keyword>
<feature type="domain" description="UCH catalytic" evidence="12">
    <location>
        <begin position="6"/>
        <end position="231"/>
    </location>
</feature>
<evidence type="ECO:0000256" key="7">
    <source>
        <dbReference type="PIRNR" id="PIRNR038120"/>
    </source>
</evidence>
<dbReference type="Pfam" id="PF18031">
    <property type="entry name" value="UCH_C"/>
    <property type="match status" value="1"/>
</dbReference>
<dbReference type="PANTHER" id="PTHR10589">
    <property type="entry name" value="UBIQUITIN CARBOXYL-TERMINAL HYDROLASE"/>
    <property type="match status" value="1"/>
</dbReference>
<dbReference type="AlphaFoldDB" id="A0A2S5B8Q1"/>
<dbReference type="PANTHER" id="PTHR10589:SF16">
    <property type="entry name" value="UBIQUITIN CARBOXYL-TERMINAL HYDROLASE ISOZYME L5"/>
    <property type="match status" value="1"/>
</dbReference>
<evidence type="ECO:0000256" key="6">
    <source>
        <dbReference type="ARBA" id="ARBA00022807"/>
    </source>
</evidence>
<evidence type="ECO:0000256" key="9">
    <source>
        <dbReference type="PIRSR" id="PIRSR038120-2"/>
    </source>
</evidence>
<accession>A0A2S5B8Q1</accession>
<dbReference type="InterPro" id="IPR036959">
    <property type="entry name" value="Peptidase_C12_UCH_sf"/>
</dbReference>
<dbReference type="STRING" id="741276.A0A2S5B8Q1"/>
<dbReference type="InterPro" id="IPR041507">
    <property type="entry name" value="UCH_C"/>
</dbReference>
<dbReference type="GO" id="GO:0006511">
    <property type="term" value="P:ubiquitin-dependent protein catabolic process"/>
    <property type="evidence" value="ECO:0007669"/>
    <property type="project" value="UniProtKB-UniRule"/>
</dbReference>
<evidence type="ECO:0000256" key="5">
    <source>
        <dbReference type="ARBA" id="ARBA00022801"/>
    </source>
</evidence>
<organism evidence="13 14">
    <name type="scientific">Rhodotorula taiwanensis</name>
    <dbReference type="NCBI Taxonomy" id="741276"/>
    <lineage>
        <taxon>Eukaryota</taxon>
        <taxon>Fungi</taxon>
        <taxon>Dikarya</taxon>
        <taxon>Basidiomycota</taxon>
        <taxon>Pucciniomycotina</taxon>
        <taxon>Microbotryomycetes</taxon>
        <taxon>Sporidiobolales</taxon>
        <taxon>Sporidiobolaceae</taxon>
        <taxon>Rhodotorula</taxon>
    </lineage>
</organism>
<reference evidence="13 14" key="1">
    <citation type="journal article" date="2018" name="Front. Microbiol.">
        <title>Prospects for Fungal Bioremediation of Acidic Radioactive Waste Sites: Characterization and Genome Sequence of Rhodotorula taiwanensis MD1149.</title>
        <authorList>
            <person name="Tkavc R."/>
            <person name="Matrosova V.Y."/>
            <person name="Grichenko O.E."/>
            <person name="Gostincar C."/>
            <person name="Volpe R.P."/>
            <person name="Klimenkova P."/>
            <person name="Gaidamakova E.K."/>
            <person name="Zhou C.E."/>
            <person name="Stewart B.J."/>
            <person name="Lyman M.G."/>
            <person name="Malfatti S.A."/>
            <person name="Rubinfeld B."/>
            <person name="Courtot M."/>
            <person name="Singh J."/>
            <person name="Dalgard C.L."/>
            <person name="Hamilton T."/>
            <person name="Frey K.G."/>
            <person name="Gunde-Cimerman N."/>
            <person name="Dugan L."/>
            <person name="Daly M.J."/>
        </authorList>
    </citation>
    <scope>NUCLEOTIDE SEQUENCE [LARGE SCALE GENOMIC DNA]</scope>
    <source>
        <strain evidence="13 14">MD1149</strain>
    </source>
</reference>
<sequence>MADSAGWSLTESDPGVFTGILHELGVRGVQVEELWGLDSDLLKDLEPVYALIFLFKWVGNADPATMDGNLQDPPQDHYFAHQVINNACASIALLNAALNIRDPNVTLGDELTNLQAFSEGLDPETRGWTLSNSEKLREVHNSFARSDPFHLEDHQRPDDPSEDAYHFIAYLPIGDEVYELDGLKPKPVCHGKWDANASAGGWTDLARSVLERRIATYPAGEVMFNLMALTGRKSRLEAQLEALPVESSGERFELEETLRGIEERMKDWETENALRRHNYIGLIHAMLVELAKQDRLGAQIEAAKSKMKERVAERKAKGEVMMEDD</sequence>
<evidence type="ECO:0000256" key="8">
    <source>
        <dbReference type="PIRSR" id="PIRSR038120-1"/>
    </source>
</evidence>
<feature type="site" description="Important for enzyme activity" evidence="9 10">
    <location>
        <position position="181"/>
    </location>
</feature>
<dbReference type="PIRSF" id="PIRSF038120">
    <property type="entry name" value="Ubiquitinyl_hydrolase_UCH37"/>
    <property type="match status" value="1"/>
</dbReference>
<dbReference type="CDD" id="cd09617">
    <property type="entry name" value="Peptidase_C12_UCH37_BAP1"/>
    <property type="match status" value="1"/>
</dbReference>
<dbReference type="Pfam" id="PF01088">
    <property type="entry name" value="Peptidase_C12"/>
    <property type="match status" value="1"/>
</dbReference>
<evidence type="ECO:0000256" key="1">
    <source>
        <dbReference type="ARBA" id="ARBA00000707"/>
    </source>
</evidence>
<evidence type="ECO:0000313" key="14">
    <source>
        <dbReference type="Proteomes" id="UP000237144"/>
    </source>
</evidence>
<dbReference type="OrthoDB" id="1924260at2759"/>
<dbReference type="GO" id="GO:0016579">
    <property type="term" value="P:protein deubiquitination"/>
    <property type="evidence" value="ECO:0007669"/>
    <property type="project" value="InterPro"/>
</dbReference>
<evidence type="ECO:0000256" key="11">
    <source>
        <dbReference type="RuleBase" id="RU361215"/>
    </source>
</evidence>
<dbReference type="SUPFAM" id="SSF54001">
    <property type="entry name" value="Cysteine proteinases"/>
    <property type="match status" value="1"/>
</dbReference>
<dbReference type="InterPro" id="IPR001578">
    <property type="entry name" value="Peptidase_C12_UCH"/>
</dbReference>
<comment type="caution">
    <text evidence="13">The sequence shown here is derived from an EMBL/GenBank/DDBJ whole genome shotgun (WGS) entry which is preliminary data.</text>
</comment>
<keyword evidence="14" id="KW-1185">Reference proteome</keyword>
<gene>
    <name evidence="13" type="ORF">BMF94_3784</name>
</gene>
<dbReference type="PROSITE" id="PS52048">
    <property type="entry name" value="UCH_DOMAIN"/>
    <property type="match status" value="1"/>
</dbReference>
<dbReference type="GO" id="GO:0005737">
    <property type="term" value="C:cytoplasm"/>
    <property type="evidence" value="ECO:0007669"/>
    <property type="project" value="TreeGrafter"/>
</dbReference>
<dbReference type="PROSITE" id="PS52049">
    <property type="entry name" value="ULD"/>
    <property type="match status" value="1"/>
</dbReference>
<dbReference type="Proteomes" id="UP000237144">
    <property type="component" value="Unassembled WGS sequence"/>
</dbReference>
<protein>
    <recommendedName>
        <fullName evidence="7 11">Ubiquitin carboxyl-terminal hydrolase</fullName>
        <ecNumber evidence="7 11">3.4.19.12</ecNumber>
    </recommendedName>
</protein>
<dbReference type="InterPro" id="IPR017390">
    <property type="entry name" value="Ubiquitinyl_hydrolase_UCH37"/>
</dbReference>
<evidence type="ECO:0000256" key="4">
    <source>
        <dbReference type="ARBA" id="ARBA00022786"/>
    </source>
</evidence>
<evidence type="ECO:0000313" key="13">
    <source>
        <dbReference type="EMBL" id="POY73154.1"/>
    </source>
</evidence>
<comment type="similarity">
    <text evidence="2 7 10 11">Belongs to the peptidase C12 family.</text>
</comment>
<keyword evidence="3 7" id="KW-0645">Protease</keyword>
<feature type="site" description="Transition state stabilizer" evidence="10">
    <location>
        <position position="82"/>
    </location>
</feature>
<dbReference type="EMBL" id="PJQD01000039">
    <property type="protein sequence ID" value="POY73154.1"/>
    <property type="molecule type" value="Genomic_DNA"/>
</dbReference>
<name>A0A2S5B8Q1_9BASI</name>
<comment type="catalytic activity">
    <reaction evidence="1 7 10 11">
        <text>Thiol-dependent hydrolysis of ester, thioester, amide, peptide and isopeptide bonds formed by the C-terminal Gly of ubiquitin (a 76-residue protein attached to proteins as an intracellular targeting signal).</text>
        <dbReference type="EC" id="3.4.19.12"/>
    </reaction>
</comment>
<dbReference type="GO" id="GO:0004843">
    <property type="term" value="F:cysteine-type deubiquitinase activity"/>
    <property type="evidence" value="ECO:0007669"/>
    <property type="project" value="UniProtKB-UniRule"/>
</dbReference>
<keyword evidence="4 7" id="KW-0833">Ubl conjugation pathway</keyword>
<dbReference type="InterPro" id="IPR038765">
    <property type="entry name" value="Papain-like_cys_pep_sf"/>
</dbReference>
<dbReference type="PRINTS" id="PR00707">
    <property type="entry name" value="UBCTHYDRLASE"/>
</dbReference>